<dbReference type="SUPFAM" id="SSF81593">
    <property type="entry name" value="Nucleotidyltransferase substrate binding subunit/domain"/>
    <property type="match status" value="1"/>
</dbReference>
<dbReference type="InterPro" id="IPR052379">
    <property type="entry name" value="Type_VII_TA_RNase"/>
</dbReference>
<dbReference type="InterPro" id="IPR008201">
    <property type="entry name" value="HepT-like"/>
</dbReference>
<dbReference type="RefSeq" id="WP_221289590.1">
    <property type="nucleotide sequence ID" value="NZ_AP024597.1"/>
</dbReference>
<dbReference type="Gene3D" id="1.20.120.580">
    <property type="entry name" value="bsu32300-like"/>
    <property type="match status" value="1"/>
</dbReference>
<dbReference type="GeneID" id="66162629"/>
<dbReference type="EMBL" id="AP024597">
    <property type="protein sequence ID" value="BCU69579.1"/>
    <property type="molecule type" value="Genomic_DNA"/>
</dbReference>
<organism evidence="5 6">
    <name type="scientific">Stygiolobus caldivivus</name>
    <dbReference type="NCBI Taxonomy" id="2824673"/>
    <lineage>
        <taxon>Archaea</taxon>
        <taxon>Thermoproteota</taxon>
        <taxon>Thermoprotei</taxon>
        <taxon>Sulfolobales</taxon>
        <taxon>Sulfolobaceae</taxon>
        <taxon>Stygiolobus</taxon>
    </lineage>
</organism>
<dbReference type="NCBIfam" id="NF047751">
    <property type="entry name" value="HepT_toxin"/>
    <property type="match status" value="1"/>
</dbReference>
<keyword evidence="2" id="KW-0540">Nuclease</keyword>
<sequence>MAVLDRLLKNLEDVTAKLDDIVEEGYNLNDWRDQMAVLHGLQVQAQIVLDILQRLLSNMGISAEEYKDSVKRLREKGLISGDEEKFLNAVVGFRNIVVHEYSEVNLEVIDALLRNREYRRLFNLVIEIKQRAKDHWDP</sequence>
<dbReference type="Proteomes" id="UP000825123">
    <property type="component" value="Chromosome"/>
</dbReference>
<dbReference type="KEGG" id="csty:KN1_08760"/>
<evidence type="ECO:0000256" key="3">
    <source>
        <dbReference type="ARBA" id="ARBA00022801"/>
    </source>
</evidence>
<proteinExistence type="inferred from homology"/>
<evidence type="ECO:0000256" key="4">
    <source>
        <dbReference type="ARBA" id="ARBA00024207"/>
    </source>
</evidence>
<dbReference type="PANTHER" id="PTHR33397:SF5">
    <property type="entry name" value="RNASE YUTE-RELATED"/>
    <property type="match status" value="1"/>
</dbReference>
<evidence type="ECO:0000256" key="1">
    <source>
        <dbReference type="ARBA" id="ARBA00022649"/>
    </source>
</evidence>
<evidence type="ECO:0008006" key="7">
    <source>
        <dbReference type="Google" id="ProtNLM"/>
    </source>
</evidence>
<name>A0A8D5U667_9CREN</name>
<dbReference type="GO" id="GO:0004540">
    <property type="term" value="F:RNA nuclease activity"/>
    <property type="evidence" value="ECO:0007669"/>
    <property type="project" value="InterPro"/>
</dbReference>
<evidence type="ECO:0000313" key="5">
    <source>
        <dbReference type="EMBL" id="BCU69579.1"/>
    </source>
</evidence>
<gene>
    <name evidence="5" type="ORF">KN1_08760</name>
</gene>
<comment type="similarity">
    <text evidence="4">Belongs to the HepT RNase toxin family.</text>
</comment>
<dbReference type="InterPro" id="IPR037038">
    <property type="entry name" value="HepT-like_sf"/>
</dbReference>
<evidence type="ECO:0000256" key="2">
    <source>
        <dbReference type="ARBA" id="ARBA00022722"/>
    </source>
</evidence>
<dbReference type="PANTHER" id="PTHR33397">
    <property type="entry name" value="UPF0331 PROTEIN YUTE"/>
    <property type="match status" value="1"/>
</dbReference>
<keyword evidence="1" id="KW-1277">Toxin-antitoxin system</keyword>
<protein>
    <recommendedName>
        <fullName evidence="7">DUF86 domain-containing protein</fullName>
    </recommendedName>
</protein>
<dbReference type="GO" id="GO:0016787">
    <property type="term" value="F:hydrolase activity"/>
    <property type="evidence" value="ECO:0007669"/>
    <property type="project" value="UniProtKB-KW"/>
</dbReference>
<dbReference type="Pfam" id="PF01934">
    <property type="entry name" value="HepT-like"/>
    <property type="match status" value="1"/>
</dbReference>
<keyword evidence="6" id="KW-1185">Reference proteome</keyword>
<dbReference type="AlphaFoldDB" id="A0A8D5U667"/>
<evidence type="ECO:0000313" key="6">
    <source>
        <dbReference type="Proteomes" id="UP000825123"/>
    </source>
</evidence>
<keyword evidence="3" id="KW-0378">Hydrolase</keyword>
<dbReference type="GO" id="GO:0110001">
    <property type="term" value="C:toxin-antitoxin complex"/>
    <property type="evidence" value="ECO:0007669"/>
    <property type="project" value="InterPro"/>
</dbReference>
<reference evidence="5 6" key="1">
    <citation type="submission" date="2021-04" db="EMBL/GenBank/DDBJ databases">
        <title>Complete genome sequence of Stygiolobus sp. KN-1.</title>
        <authorList>
            <person name="Nakamura K."/>
            <person name="Sakai H."/>
            <person name="Kurosawa N."/>
        </authorList>
    </citation>
    <scope>NUCLEOTIDE SEQUENCE [LARGE SCALE GENOMIC DNA]</scope>
    <source>
        <strain evidence="5 6">KN-1</strain>
    </source>
</reference>
<accession>A0A8D5U667</accession>